<dbReference type="Pfam" id="PF21315">
    <property type="entry name" value="FAN1_HTH"/>
    <property type="match status" value="1"/>
</dbReference>
<dbReference type="EC" id="3.1.4.1" evidence="5"/>
<accession>A0AAV5NJN9</accession>
<evidence type="ECO:0000313" key="12">
    <source>
        <dbReference type="EMBL" id="GLQ70855.1"/>
    </source>
</evidence>
<dbReference type="Pfam" id="PF08774">
    <property type="entry name" value="VRR_NUC"/>
    <property type="match status" value="1"/>
</dbReference>
<keyword evidence="6" id="KW-0540">Nuclease</keyword>
<evidence type="ECO:0000256" key="9">
    <source>
        <dbReference type="ARBA" id="ARBA00022842"/>
    </source>
</evidence>
<dbReference type="RefSeq" id="WP_224055465.1">
    <property type="nucleotide sequence ID" value="NZ_AP025145.1"/>
</dbReference>
<dbReference type="InterPro" id="IPR033315">
    <property type="entry name" value="Fan1-like"/>
</dbReference>
<comment type="catalytic activity">
    <reaction evidence="1">
        <text>Hydrolytically removes 5'-nucleotides successively from the 3'-hydroxy termini of 3'-hydroxy-terminated oligonucleotides.</text>
        <dbReference type="EC" id="3.1.4.1"/>
    </reaction>
</comment>
<comment type="cofactor">
    <cofactor evidence="3">
        <name>Mg(2+)</name>
        <dbReference type="ChEBI" id="CHEBI:18420"/>
    </cofactor>
</comment>
<evidence type="ECO:0000256" key="1">
    <source>
        <dbReference type="ARBA" id="ARBA00000983"/>
    </source>
</evidence>
<dbReference type="GO" id="GO:0036297">
    <property type="term" value="P:interstrand cross-link repair"/>
    <property type="evidence" value="ECO:0007669"/>
    <property type="project" value="InterPro"/>
</dbReference>
<dbReference type="GO" id="GO:0004528">
    <property type="term" value="F:phosphodiesterase I activity"/>
    <property type="evidence" value="ECO:0007669"/>
    <property type="project" value="UniProtKB-EC"/>
</dbReference>
<dbReference type="SMART" id="SM00990">
    <property type="entry name" value="VRR_NUC"/>
    <property type="match status" value="1"/>
</dbReference>
<dbReference type="InterPro" id="IPR011856">
    <property type="entry name" value="tRNA_endonuc-like_dom_sf"/>
</dbReference>
<dbReference type="PANTHER" id="PTHR15749:SF4">
    <property type="entry name" value="FANCONI-ASSOCIATED NUCLEASE 1"/>
    <property type="match status" value="1"/>
</dbReference>
<comment type="cofactor">
    <cofactor evidence="2">
        <name>Mn(2+)</name>
        <dbReference type="ChEBI" id="CHEBI:29035"/>
    </cofactor>
</comment>
<keyword evidence="8" id="KW-0378">Hydrolase</keyword>
<keyword evidence="9" id="KW-0460">Magnesium</keyword>
<reference evidence="13" key="1">
    <citation type="journal article" date="2019" name="Int. J. Syst. Evol. Microbiol.">
        <title>The Global Catalogue of Microorganisms (GCM) 10K type strain sequencing project: providing services to taxonomists for standard genome sequencing and annotation.</title>
        <authorList>
            <consortium name="The Broad Institute Genomics Platform"/>
            <consortium name="The Broad Institute Genome Sequencing Center for Infectious Disease"/>
            <person name="Wu L."/>
            <person name="Ma J."/>
        </authorList>
    </citation>
    <scope>NUCLEOTIDE SEQUENCE [LARGE SCALE GENOMIC DNA]</scope>
    <source>
        <strain evidence="13">NBRC 15640</strain>
    </source>
</reference>
<evidence type="ECO:0000256" key="3">
    <source>
        <dbReference type="ARBA" id="ARBA00001946"/>
    </source>
</evidence>
<evidence type="ECO:0000256" key="5">
    <source>
        <dbReference type="ARBA" id="ARBA00012029"/>
    </source>
</evidence>
<name>A0AAV5NJN9_9VIBR</name>
<evidence type="ECO:0000256" key="4">
    <source>
        <dbReference type="ARBA" id="ARBA00005533"/>
    </source>
</evidence>
<feature type="domain" description="VRR-NUC" evidence="11">
    <location>
        <begin position="431"/>
        <end position="535"/>
    </location>
</feature>
<dbReference type="GO" id="GO:0003676">
    <property type="term" value="F:nucleic acid binding"/>
    <property type="evidence" value="ECO:0007669"/>
    <property type="project" value="InterPro"/>
</dbReference>
<gene>
    <name evidence="12" type="ORF">GCM10007932_02150</name>
</gene>
<dbReference type="InterPro" id="IPR049125">
    <property type="entry name" value="FAN1-like_WH"/>
</dbReference>
<dbReference type="PANTHER" id="PTHR15749">
    <property type="entry name" value="FANCONI-ASSOCIATED NUCLEASE 1"/>
    <property type="match status" value="1"/>
</dbReference>
<dbReference type="EMBL" id="BSNX01000002">
    <property type="protein sequence ID" value="GLQ70855.1"/>
    <property type="molecule type" value="Genomic_DNA"/>
</dbReference>
<dbReference type="Gene3D" id="3.40.1350.10">
    <property type="match status" value="1"/>
</dbReference>
<keyword evidence="13" id="KW-1185">Reference proteome</keyword>
<keyword evidence="10" id="KW-0464">Manganese</keyword>
<dbReference type="InterPro" id="IPR014883">
    <property type="entry name" value="VRR_NUC"/>
</dbReference>
<dbReference type="GO" id="GO:0046872">
    <property type="term" value="F:metal ion binding"/>
    <property type="evidence" value="ECO:0007669"/>
    <property type="project" value="UniProtKB-KW"/>
</dbReference>
<proteinExistence type="inferred from homology"/>
<evidence type="ECO:0000256" key="10">
    <source>
        <dbReference type="ARBA" id="ARBA00023211"/>
    </source>
</evidence>
<comment type="caution">
    <text evidence="12">The sequence shown here is derived from an EMBL/GenBank/DDBJ whole genome shotgun (WGS) entry which is preliminary data.</text>
</comment>
<protein>
    <recommendedName>
        <fullName evidence="5">phosphodiesterase I</fullName>
        <ecNumber evidence="5">3.1.4.1</ecNumber>
    </recommendedName>
</protein>
<evidence type="ECO:0000256" key="8">
    <source>
        <dbReference type="ARBA" id="ARBA00022801"/>
    </source>
</evidence>
<keyword evidence="7" id="KW-0479">Metal-binding</keyword>
<evidence type="ECO:0000259" key="11">
    <source>
        <dbReference type="SMART" id="SM00990"/>
    </source>
</evidence>
<evidence type="ECO:0000313" key="13">
    <source>
        <dbReference type="Proteomes" id="UP001156690"/>
    </source>
</evidence>
<evidence type="ECO:0000256" key="6">
    <source>
        <dbReference type="ARBA" id="ARBA00022722"/>
    </source>
</evidence>
<dbReference type="AlphaFoldDB" id="A0AAV5NJN9"/>
<comment type="similarity">
    <text evidence="4">Belongs to the FAN1 family.</text>
</comment>
<dbReference type="Proteomes" id="UP001156690">
    <property type="component" value="Unassembled WGS sequence"/>
</dbReference>
<evidence type="ECO:0000256" key="7">
    <source>
        <dbReference type="ARBA" id="ARBA00022723"/>
    </source>
</evidence>
<organism evidence="12 13">
    <name type="scientific">Vibrio penaeicida</name>
    <dbReference type="NCBI Taxonomy" id="104609"/>
    <lineage>
        <taxon>Bacteria</taxon>
        <taxon>Pseudomonadati</taxon>
        <taxon>Pseudomonadota</taxon>
        <taxon>Gammaproteobacteria</taxon>
        <taxon>Vibrionales</taxon>
        <taxon>Vibrionaceae</taxon>
        <taxon>Vibrio</taxon>
    </lineage>
</organism>
<evidence type="ECO:0000256" key="2">
    <source>
        <dbReference type="ARBA" id="ARBA00001936"/>
    </source>
</evidence>
<sequence>MRPTPELAPDYYHKNFQLLLDHALGIYGDLLLEEELLWIDRFQSLSVSSQCLLIRMLSRKGEWFRSDKLVYEEIEDIQTSLIELEQQRLILLPASLSAKTLAHELLTKPEIVALFPSAGKSLPKATIIATLSEEEINTGQLQFSCIQLLHAKLMPIFTALFFTNTQQDFTQFVLSDLGLNQFESYKLSRELRYFNHRDELDLLLQISELNNQYYEQRKPTLEQVNHWLGELPPACTHNDINNKRSHLVNKLARDLERFEQYDSAVDWFSENTLPPSRERRARIWEKQDRNEQALQLVREMIDSPYDVDEKEVAQRIERKLLRKLGQKAKQQKKPNIEETFIELDLSQNRVEIASQQHFSHEGWDVFYLENGFLNGLFGLAFWDCIFASVQGAFNHAYQYRPLDLYRPEFSQIREIELDQAFKEFLNCGYETLEKRYIEKQGKANPYVIWELFTPEHIQLAERALPKEKLADLFKVMLSDMRNFRAGQPDLVAFKGAQFKFIEVKGPGDKLQQNQIRWLQVFQKIGINAEVCYVNFPRKNSK</sequence>